<dbReference type="AlphaFoldDB" id="A0A329E539"/>
<accession>A0A329E539</accession>
<proteinExistence type="predicted"/>
<evidence type="ECO:0000313" key="1">
    <source>
        <dbReference type="EMBL" id="RAS59349.1"/>
    </source>
</evidence>
<name>A0A329E539_VIBDI</name>
<evidence type="ECO:0000313" key="2">
    <source>
        <dbReference type="Proteomes" id="UP000248729"/>
    </source>
</evidence>
<comment type="caution">
    <text evidence="1">The sequence shown here is derived from an EMBL/GenBank/DDBJ whole genome shotgun (WGS) entry which is preliminary data.</text>
</comment>
<dbReference type="EMBL" id="QLTR01000027">
    <property type="protein sequence ID" value="RAS59349.1"/>
    <property type="molecule type" value="Genomic_DNA"/>
</dbReference>
<dbReference type="RefSeq" id="WP_255209411.1">
    <property type="nucleotide sequence ID" value="NZ_CBCRWT010000012.1"/>
</dbReference>
<dbReference type="Proteomes" id="UP000248729">
    <property type="component" value="Unassembled WGS sequence"/>
</dbReference>
<sequence>MLKRRPKLLNKAVSANRRRRMLANTKKKVLARHRAYVHLEEQYL</sequence>
<protein>
    <submittedName>
        <fullName evidence="1">Uncharacterized protein</fullName>
    </submittedName>
</protein>
<dbReference type="GeneID" id="94023885"/>
<gene>
    <name evidence="1" type="ORF">DET48_12726</name>
</gene>
<organism evidence="1 2">
    <name type="scientific">Vibrio diazotrophicus</name>
    <dbReference type="NCBI Taxonomy" id="685"/>
    <lineage>
        <taxon>Bacteria</taxon>
        <taxon>Pseudomonadati</taxon>
        <taxon>Pseudomonadota</taxon>
        <taxon>Gammaproteobacteria</taxon>
        <taxon>Vibrionales</taxon>
        <taxon>Vibrionaceae</taxon>
        <taxon>Vibrio</taxon>
    </lineage>
</organism>
<reference evidence="1 2" key="1">
    <citation type="submission" date="2018-06" db="EMBL/GenBank/DDBJ databases">
        <title>Freshwater and sediment microbial communities from various areas in North America, analyzing microbe dynamics in response to fracking.</title>
        <authorList>
            <person name="Lamendella R."/>
        </authorList>
    </citation>
    <scope>NUCLEOTIDE SEQUENCE [LARGE SCALE GENOMIC DNA]</scope>
    <source>
        <strain evidence="1 2">99A</strain>
    </source>
</reference>